<dbReference type="SUPFAM" id="SSF81336">
    <property type="entry name" value="F1F0 ATP synthase subunit A"/>
    <property type="match status" value="1"/>
</dbReference>
<evidence type="ECO:0000256" key="11">
    <source>
        <dbReference type="HAMAP-Rule" id="MF_01393"/>
    </source>
</evidence>
<keyword evidence="11" id="KW-1003">Cell membrane</keyword>
<evidence type="ECO:0000313" key="14">
    <source>
        <dbReference type="Proteomes" id="UP000236173"/>
    </source>
</evidence>
<evidence type="ECO:0000256" key="5">
    <source>
        <dbReference type="ARBA" id="ARBA00022692"/>
    </source>
</evidence>
<dbReference type="PANTHER" id="PTHR42823:SF3">
    <property type="entry name" value="ATP SYNTHASE SUBUNIT A, CHLOROPLASTIC"/>
    <property type="match status" value="1"/>
</dbReference>
<feature type="transmembrane region" description="Helical" evidence="11">
    <location>
        <begin position="168"/>
        <end position="188"/>
    </location>
</feature>
<dbReference type="NCBIfam" id="TIGR01131">
    <property type="entry name" value="ATP_synt_6_or_A"/>
    <property type="match status" value="1"/>
</dbReference>
<dbReference type="GO" id="GO:0045259">
    <property type="term" value="C:proton-transporting ATP synthase complex"/>
    <property type="evidence" value="ECO:0007669"/>
    <property type="project" value="UniProtKB-KW"/>
</dbReference>
<dbReference type="PANTHER" id="PTHR42823">
    <property type="entry name" value="ATP SYNTHASE SUBUNIT A, CHLOROPLASTIC"/>
    <property type="match status" value="1"/>
</dbReference>
<feature type="transmembrane region" description="Helical" evidence="11">
    <location>
        <begin position="128"/>
        <end position="147"/>
    </location>
</feature>
<name>A0A2H5X9S2_9BACT</name>
<dbReference type="InterPro" id="IPR045082">
    <property type="entry name" value="ATP_syn_F0_a_bact/chloroplast"/>
</dbReference>
<dbReference type="EMBL" id="BEHT01000004">
    <property type="protein sequence ID" value="GBC97941.1"/>
    <property type="molecule type" value="Genomic_DNA"/>
</dbReference>
<evidence type="ECO:0000313" key="13">
    <source>
        <dbReference type="EMBL" id="GBC97941.1"/>
    </source>
</evidence>
<dbReference type="Pfam" id="PF00119">
    <property type="entry name" value="ATP-synt_A"/>
    <property type="match status" value="1"/>
</dbReference>
<dbReference type="InterPro" id="IPR023011">
    <property type="entry name" value="ATP_synth_F0_asu_AS"/>
</dbReference>
<evidence type="ECO:0000256" key="12">
    <source>
        <dbReference type="RuleBase" id="RU000483"/>
    </source>
</evidence>
<comment type="function">
    <text evidence="11 12">Key component of the proton channel; it plays a direct role in the translocation of protons across the membrane.</text>
</comment>
<evidence type="ECO:0000256" key="4">
    <source>
        <dbReference type="ARBA" id="ARBA00022547"/>
    </source>
</evidence>
<sequence>MADVGHGVAHGGAAAHGAGMHVSAPEETWLHGVYKILGIPDWLTVSLVVAVGLVVFFWWLSQRLDIVPRSRWQVMWEMAVEFFEGLARSAIGPGGEKYAPVIGSFFTYILLLNLIGLIPGFMSPTAHPYITIGLAAASLTIVHAVAIKELGFKNYLLHYVDRPFPNPLVNAIFNVVTLAPLVHLIGEVSKLISLSIRLFGNIFGEDTVIYQFALLGITAVKALGFLPSWAQVPMPFQLPVVLLHVLVAFIQAFVFSSLTAVYIALFVAHHEGHGEAHNAAHEGVAHHP</sequence>
<proteinExistence type="inferred from homology"/>
<dbReference type="CDD" id="cd00310">
    <property type="entry name" value="ATP-synt_Fo_a_6"/>
    <property type="match status" value="1"/>
</dbReference>
<dbReference type="InterPro" id="IPR000568">
    <property type="entry name" value="ATP_synth_F0_asu"/>
</dbReference>
<evidence type="ECO:0000256" key="1">
    <source>
        <dbReference type="ARBA" id="ARBA00004141"/>
    </source>
</evidence>
<dbReference type="PROSITE" id="PS00449">
    <property type="entry name" value="ATPASE_A"/>
    <property type="match status" value="1"/>
</dbReference>
<accession>A0A2H5X9S2</accession>
<comment type="similarity">
    <text evidence="2 11 12">Belongs to the ATPase A chain family.</text>
</comment>
<feature type="transmembrane region" description="Helical" evidence="11">
    <location>
        <begin position="208"/>
        <end position="229"/>
    </location>
</feature>
<keyword evidence="10 11" id="KW-0066">ATP synthesis</keyword>
<evidence type="ECO:0000256" key="9">
    <source>
        <dbReference type="ARBA" id="ARBA00023136"/>
    </source>
</evidence>
<dbReference type="AlphaFoldDB" id="A0A2H5X9S2"/>
<organism evidence="13 14">
    <name type="scientific">Candidatus Fervidibacter japonicus</name>
    <dbReference type="NCBI Taxonomy" id="2035412"/>
    <lineage>
        <taxon>Bacteria</taxon>
        <taxon>Candidatus Fervidibacterota</taxon>
        <taxon>Candidatus Fervidibacter</taxon>
    </lineage>
</organism>
<feature type="transmembrane region" description="Helical" evidence="11">
    <location>
        <begin position="241"/>
        <end position="265"/>
    </location>
</feature>
<comment type="subcellular location">
    <subcellularLocation>
        <location evidence="11 12">Cell membrane</location>
        <topology evidence="11 12">Multi-pass membrane protein</topology>
    </subcellularLocation>
    <subcellularLocation>
        <location evidence="1">Membrane</location>
        <topology evidence="1">Multi-pass membrane protein</topology>
    </subcellularLocation>
</comment>
<dbReference type="PRINTS" id="PR00123">
    <property type="entry name" value="ATPASEA"/>
</dbReference>
<keyword evidence="8 11" id="KW-0406">Ion transport</keyword>
<feature type="transmembrane region" description="Helical" evidence="11">
    <location>
        <begin position="98"/>
        <end position="122"/>
    </location>
</feature>
<evidence type="ECO:0000256" key="8">
    <source>
        <dbReference type="ARBA" id="ARBA00023065"/>
    </source>
</evidence>
<dbReference type="InterPro" id="IPR035908">
    <property type="entry name" value="F0_ATP_A_sf"/>
</dbReference>
<dbReference type="GO" id="GO:0005886">
    <property type="term" value="C:plasma membrane"/>
    <property type="evidence" value="ECO:0007669"/>
    <property type="project" value="UniProtKB-SubCell"/>
</dbReference>
<keyword evidence="7 11" id="KW-1133">Transmembrane helix</keyword>
<keyword evidence="6 11" id="KW-0375">Hydrogen ion transport</keyword>
<comment type="caution">
    <text evidence="13">The sequence shown here is derived from an EMBL/GenBank/DDBJ whole genome shotgun (WGS) entry which is preliminary data.</text>
</comment>
<dbReference type="GO" id="GO:0046933">
    <property type="term" value="F:proton-transporting ATP synthase activity, rotational mechanism"/>
    <property type="evidence" value="ECO:0007669"/>
    <property type="project" value="UniProtKB-UniRule"/>
</dbReference>
<dbReference type="HAMAP" id="MF_01393">
    <property type="entry name" value="ATP_synth_a_bact"/>
    <property type="match status" value="1"/>
</dbReference>
<dbReference type="GO" id="GO:0042777">
    <property type="term" value="P:proton motive force-driven plasma membrane ATP synthesis"/>
    <property type="evidence" value="ECO:0007669"/>
    <property type="project" value="TreeGrafter"/>
</dbReference>
<gene>
    <name evidence="11 13" type="primary">atpB</name>
    <name evidence="13" type="ORF">HRbin17_00436</name>
</gene>
<keyword evidence="5 11" id="KW-0812">Transmembrane</keyword>
<protein>
    <recommendedName>
        <fullName evidence="11 12">ATP synthase subunit a</fullName>
    </recommendedName>
    <alternativeName>
        <fullName evidence="11">ATP synthase F0 sector subunit a</fullName>
    </alternativeName>
    <alternativeName>
        <fullName evidence="11">F-ATPase subunit 6</fullName>
    </alternativeName>
</protein>
<keyword evidence="9 11" id="KW-0472">Membrane</keyword>
<evidence type="ECO:0000256" key="7">
    <source>
        <dbReference type="ARBA" id="ARBA00022989"/>
    </source>
</evidence>
<dbReference type="Proteomes" id="UP000236173">
    <property type="component" value="Unassembled WGS sequence"/>
</dbReference>
<evidence type="ECO:0000256" key="6">
    <source>
        <dbReference type="ARBA" id="ARBA00022781"/>
    </source>
</evidence>
<reference evidence="14" key="1">
    <citation type="submission" date="2017-09" db="EMBL/GenBank/DDBJ databases">
        <title>Metaegenomics of thermophilic ammonia-oxidizing enrichment culture.</title>
        <authorList>
            <person name="Kato S."/>
            <person name="Suzuki K."/>
        </authorList>
    </citation>
    <scope>NUCLEOTIDE SEQUENCE [LARGE SCALE GENOMIC DNA]</scope>
</reference>
<evidence type="ECO:0000256" key="10">
    <source>
        <dbReference type="ARBA" id="ARBA00023310"/>
    </source>
</evidence>
<keyword evidence="3 11" id="KW-0813">Transport</keyword>
<feature type="transmembrane region" description="Helical" evidence="11">
    <location>
        <begin position="42"/>
        <end position="61"/>
    </location>
</feature>
<keyword evidence="4 11" id="KW-0138">CF(0)</keyword>
<dbReference type="Gene3D" id="1.20.120.220">
    <property type="entry name" value="ATP synthase, F0 complex, subunit A"/>
    <property type="match status" value="1"/>
</dbReference>
<evidence type="ECO:0000256" key="3">
    <source>
        <dbReference type="ARBA" id="ARBA00022448"/>
    </source>
</evidence>
<evidence type="ECO:0000256" key="2">
    <source>
        <dbReference type="ARBA" id="ARBA00006810"/>
    </source>
</evidence>